<organism evidence="1 2">
    <name type="scientific">Laccaria amethystina LaAM-08-1</name>
    <dbReference type="NCBI Taxonomy" id="1095629"/>
    <lineage>
        <taxon>Eukaryota</taxon>
        <taxon>Fungi</taxon>
        <taxon>Dikarya</taxon>
        <taxon>Basidiomycota</taxon>
        <taxon>Agaricomycotina</taxon>
        <taxon>Agaricomycetes</taxon>
        <taxon>Agaricomycetidae</taxon>
        <taxon>Agaricales</taxon>
        <taxon>Agaricineae</taxon>
        <taxon>Hydnangiaceae</taxon>
        <taxon>Laccaria</taxon>
    </lineage>
</organism>
<dbReference type="EMBL" id="KN839626">
    <property type="protein sequence ID" value="KIJ89545.1"/>
    <property type="molecule type" value="Genomic_DNA"/>
</dbReference>
<sequence>MVPTGRVALSDSDNAQHHHFLQPFSSMPTRASNLTPLFSATESNTTMLN</sequence>
<name>A0A0C9WKL5_9AGAR</name>
<accession>A0A0C9WKL5</accession>
<reference evidence="2" key="2">
    <citation type="submission" date="2015-01" db="EMBL/GenBank/DDBJ databases">
        <title>Evolutionary Origins and Diversification of the Mycorrhizal Mutualists.</title>
        <authorList>
            <consortium name="DOE Joint Genome Institute"/>
            <consortium name="Mycorrhizal Genomics Consortium"/>
            <person name="Kohler A."/>
            <person name="Kuo A."/>
            <person name="Nagy L.G."/>
            <person name="Floudas D."/>
            <person name="Copeland A."/>
            <person name="Barry K.W."/>
            <person name="Cichocki N."/>
            <person name="Veneault-Fourrey C."/>
            <person name="LaButti K."/>
            <person name="Lindquist E.A."/>
            <person name="Lipzen A."/>
            <person name="Lundell T."/>
            <person name="Morin E."/>
            <person name="Murat C."/>
            <person name="Riley R."/>
            <person name="Ohm R."/>
            <person name="Sun H."/>
            <person name="Tunlid A."/>
            <person name="Henrissat B."/>
            <person name="Grigoriev I.V."/>
            <person name="Hibbett D.S."/>
            <person name="Martin F."/>
        </authorList>
    </citation>
    <scope>NUCLEOTIDE SEQUENCE [LARGE SCALE GENOMIC DNA]</scope>
    <source>
        <strain evidence="2">LaAM-08-1</strain>
    </source>
</reference>
<protein>
    <submittedName>
        <fullName evidence="1">Uncharacterized protein</fullName>
    </submittedName>
</protein>
<evidence type="ECO:0000313" key="1">
    <source>
        <dbReference type="EMBL" id="KIJ89545.1"/>
    </source>
</evidence>
<gene>
    <name evidence="1" type="ORF">K443DRAFT_16006</name>
</gene>
<reference evidence="1 2" key="1">
    <citation type="submission" date="2014-04" db="EMBL/GenBank/DDBJ databases">
        <authorList>
            <consortium name="DOE Joint Genome Institute"/>
            <person name="Kuo A."/>
            <person name="Kohler A."/>
            <person name="Nagy L.G."/>
            <person name="Floudas D."/>
            <person name="Copeland A."/>
            <person name="Barry K.W."/>
            <person name="Cichocki N."/>
            <person name="Veneault-Fourrey C."/>
            <person name="LaButti K."/>
            <person name="Lindquist E.A."/>
            <person name="Lipzen A."/>
            <person name="Lundell T."/>
            <person name="Morin E."/>
            <person name="Murat C."/>
            <person name="Sun H."/>
            <person name="Tunlid A."/>
            <person name="Henrissat B."/>
            <person name="Grigoriev I.V."/>
            <person name="Hibbett D.S."/>
            <person name="Martin F."/>
            <person name="Nordberg H.P."/>
            <person name="Cantor M.N."/>
            <person name="Hua S.X."/>
        </authorList>
    </citation>
    <scope>NUCLEOTIDE SEQUENCE [LARGE SCALE GENOMIC DNA]</scope>
    <source>
        <strain evidence="1 2">LaAM-08-1</strain>
    </source>
</reference>
<dbReference type="HOGENOM" id="CLU_3143287_0_0_1"/>
<dbReference type="AlphaFoldDB" id="A0A0C9WKL5"/>
<evidence type="ECO:0000313" key="2">
    <source>
        <dbReference type="Proteomes" id="UP000054477"/>
    </source>
</evidence>
<keyword evidence="2" id="KW-1185">Reference proteome</keyword>
<proteinExistence type="predicted"/>
<dbReference type="Proteomes" id="UP000054477">
    <property type="component" value="Unassembled WGS sequence"/>
</dbReference>